<feature type="region of interest" description="Disordered" evidence="5">
    <location>
        <begin position="234"/>
        <end position="272"/>
    </location>
</feature>
<sequence>MDRPQVSIPPAANVLGIIPQIWTNWRRKSTEGLPGSMLILWSICGVPFGVYAIVQNFNFALKFQPQAFASLTLIAWGQTLYYHNKWRVWTATVATIALAASFGIMELILILTLRGPYSRGVEWPMMLMAILASVIQVVGLIPPFFELAKRNGRVIGIDFWFLTIDYLGAFFSLMAIVAQQWFDALGASLYIACMALETGIFASQAIWLWRVRHIRHEAKKAGKTYDEYVSENPAKKLPRSDSAETFVDTEAGYEKRSPSTCSEKTATSEQENTTVMAADATLKVAQPAAEALQAPPAAMLKPSGTGASRPSSPSPSA</sequence>
<evidence type="ECO:0000256" key="6">
    <source>
        <dbReference type="SAM" id="Phobius"/>
    </source>
</evidence>
<feature type="compositionally biased region" description="Polar residues" evidence="5">
    <location>
        <begin position="258"/>
        <end position="272"/>
    </location>
</feature>
<dbReference type="EMBL" id="QGDH01000105">
    <property type="protein sequence ID" value="RAR07134.1"/>
    <property type="molecule type" value="Genomic_DNA"/>
</dbReference>
<comment type="subcellular location">
    <subcellularLocation>
        <location evidence="1">Membrane</location>
        <topology evidence="1">Multi-pass membrane protein</topology>
    </subcellularLocation>
</comment>
<dbReference type="AlphaFoldDB" id="A0A364MY84"/>
<evidence type="ECO:0000256" key="5">
    <source>
        <dbReference type="SAM" id="MobiDB-lite"/>
    </source>
</evidence>
<feature type="transmembrane region" description="Helical" evidence="6">
    <location>
        <begin position="188"/>
        <end position="209"/>
    </location>
</feature>
<name>A0A364MY84_STELY</name>
<dbReference type="Proteomes" id="UP000249619">
    <property type="component" value="Unassembled WGS sequence"/>
</dbReference>
<keyword evidence="2 6" id="KW-0812">Transmembrane</keyword>
<evidence type="ECO:0000256" key="2">
    <source>
        <dbReference type="ARBA" id="ARBA00022692"/>
    </source>
</evidence>
<keyword evidence="3 6" id="KW-1133">Transmembrane helix</keyword>
<feature type="transmembrane region" description="Helical" evidence="6">
    <location>
        <begin position="123"/>
        <end position="145"/>
    </location>
</feature>
<evidence type="ECO:0000313" key="7">
    <source>
        <dbReference type="EMBL" id="RAR07134.1"/>
    </source>
</evidence>
<evidence type="ECO:0000256" key="1">
    <source>
        <dbReference type="ARBA" id="ARBA00004141"/>
    </source>
</evidence>
<accession>A0A364MY84</accession>
<dbReference type="PANTHER" id="PTHR16201:SF37">
    <property type="entry name" value="PQ-LOOP REPEAT-CONTAINING PROTEIN"/>
    <property type="match status" value="1"/>
</dbReference>
<reference evidence="8" key="1">
    <citation type="submission" date="2018-05" db="EMBL/GenBank/DDBJ databases">
        <title>Draft genome sequence of Stemphylium lycopersici strain CIDEFI 213.</title>
        <authorList>
            <person name="Medina R."/>
            <person name="Franco M.E.E."/>
            <person name="Lucentini C.G."/>
            <person name="Saparrat M.C.N."/>
            <person name="Balatti P.A."/>
        </authorList>
    </citation>
    <scope>NUCLEOTIDE SEQUENCE [LARGE SCALE GENOMIC DNA]</scope>
    <source>
        <strain evidence="8">CIDEFI 213</strain>
    </source>
</reference>
<dbReference type="Gene3D" id="1.20.1280.290">
    <property type="match status" value="1"/>
</dbReference>
<keyword evidence="4 6" id="KW-0472">Membrane</keyword>
<feature type="transmembrane region" description="Helical" evidence="6">
    <location>
        <begin position="88"/>
        <end position="111"/>
    </location>
</feature>
<dbReference type="GO" id="GO:0016020">
    <property type="term" value="C:membrane"/>
    <property type="evidence" value="ECO:0007669"/>
    <property type="project" value="UniProtKB-SubCell"/>
</dbReference>
<keyword evidence="8" id="KW-1185">Reference proteome</keyword>
<feature type="transmembrane region" description="Helical" evidence="6">
    <location>
        <begin position="37"/>
        <end position="57"/>
    </location>
</feature>
<dbReference type="InterPro" id="IPR006603">
    <property type="entry name" value="PQ-loop_rpt"/>
</dbReference>
<evidence type="ECO:0000313" key="8">
    <source>
        <dbReference type="Proteomes" id="UP000249619"/>
    </source>
</evidence>
<dbReference type="PANTHER" id="PTHR16201">
    <property type="entry name" value="SEVEN TRANSMEMBRANE PROTEIN 1-RELATED"/>
    <property type="match status" value="1"/>
</dbReference>
<proteinExistence type="predicted"/>
<dbReference type="SMART" id="SM00679">
    <property type="entry name" value="CTNS"/>
    <property type="match status" value="2"/>
</dbReference>
<protein>
    <submittedName>
        <fullName evidence="7">PQ-loop-domain-containing protein</fullName>
    </submittedName>
</protein>
<feature type="region of interest" description="Disordered" evidence="5">
    <location>
        <begin position="287"/>
        <end position="317"/>
    </location>
</feature>
<evidence type="ECO:0000256" key="3">
    <source>
        <dbReference type="ARBA" id="ARBA00022989"/>
    </source>
</evidence>
<dbReference type="Pfam" id="PF04193">
    <property type="entry name" value="PQ-loop"/>
    <property type="match status" value="1"/>
</dbReference>
<gene>
    <name evidence="7" type="ORF">DDE83_006632</name>
</gene>
<feature type="compositionally biased region" description="Low complexity" evidence="5">
    <location>
        <begin position="287"/>
        <end position="311"/>
    </location>
</feature>
<evidence type="ECO:0000256" key="4">
    <source>
        <dbReference type="ARBA" id="ARBA00023136"/>
    </source>
</evidence>
<feature type="transmembrane region" description="Helical" evidence="6">
    <location>
        <begin position="157"/>
        <end position="182"/>
    </location>
</feature>
<organism evidence="7 8">
    <name type="scientific">Stemphylium lycopersici</name>
    <name type="common">Tomato gray leaf spot disease fungus</name>
    <name type="synonym">Thyrospora lycopersici</name>
    <dbReference type="NCBI Taxonomy" id="183478"/>
    <lineage>
        <taxon>Eukaryota</taxon>
        <taxon>Fungi</taxon>
        <taxon>Dikarya</taxon>
        <taxon>Ascomycota</taxon>
        <taxon>Pezizomycotina</taxon>
        <taxon>Dothideomycetes</taxon>
        <taxon>Pleosporomycetidae</taxon>
        <taxon>Pleosporales</taxon>
        <taxon>Pleosporineae</taxon>
        <taxon>Pleosporaceae</taxon>
        <taxon>Stemphylium</taxon>
    </lineage>
</organism>
<dbReference type="InterPro" id="IPR051415">
    <property type="entry name" value="LAAT-1"/>
</dbReference>
<comment type="caution">
    <text evidence="7">The sequence shown here is derived from an EMBL/GenBank/DDBJ whole genome shotgun (WGS) entry which is preliminary data.</text>
</comment>